<keyword evidence="1" id="KW-0433">Leucine-rich repeat</keyword>
<dbReference type="InterPro" id="IPR050541">
    <property type="entry name" value="LRR_TM_domain-containing"/>
</dbReference>
<protein>
    <recommendedName>
        <fullName evidence="7">Leucine-rich immune protein (Short)</fullName>
    </recommendedName>
</protein>
<reference evidence="5" key="2">
    <citation type="submission" date="2025-05" db="UniProtKB">
        <authorList>
            <consortium name="EnsemblMetazoa"/>
        </authorList>
    </citation>
    <scope>IDENTIFICATION</scope>
    <source>
        <strain evidence="5">Foshan</strain>
    </source>
</reference>
<dbReference type="Gene3D" id="3.80.10.10">
    <property type="entry name" value="Ribonuclease Inhibitor"/>
    <property type="match status" value="1"/>
</dbReference>
<evidence type="ECO:0000256" key="2">
    <source>
        <dbReference type="ARBA" id="ARBA00022729"/>
    </source>
</evidence>
<dbReference type="PANTHER" id="PTHR24369:SF210">
    <property type="entry name" value="CHAOPTIN-RELATED"/>
    <property type="match status" value="1"/>
</dbReference>
<accession>A0ABM1Y4G5</accession>
<evidence type="ECO:0000256" key="1">
    <source>
        <dbReference type="ARBA" id="ARBA00022614"/>
    </source>
</evidence>
<feature type="chain" id="PRO_5045742908" description="Leucine-rich immune protein (Short)" evidence="4">
    <location>
        <begin position="20"/>
        <end position="346"/>
    </location>
</feature>
<dbReference type="InterPro" id="IPR032675">
    <property type="entry name" value="LRR_dom_sf"/>
</dbReference>
<evidence type="ECO:0000256" key="4">
    <source>
        <dbReference type="SAM" id="SignalP"/>
    </source>
</evidence>
<dbReference type="GeneID" id="134291759"/>
<evidence type="ECO:0008006" key="7">
    <source>
        <dbReference type="Google" id="ProtNLM"/>
    </source>
</evidence>
<keyword evidence="2 4" id="KW-0732">Signal</keyword>
<keyword evidence="3" id="KW-0677">Repeat</keyword>
<evidence type="ECO:0000313" key="5">
    <source>
        <dbReference type="EnsemblMetazoa" id="AALFPA23_005617.P7195"/>
    </source>
</evidence>
<reference evidence="6" key="1">
    <citation type="journal article" date="2015" name="Proc. Natl. Acad. Sci. U.S.A.">
        <title>Genome sequence of the Asian Tiger mosquito, Aedes albopictus, reveals insights into its biology, genetics, and evolution.</title>
        <authorList>
            <person name="Chen X.G."/>
            <person name="Jiang X."/>
            <person name="Gu J."/>
            <person name="Xu M."/>
            <person name="Wu Y."/>
            <person name="Deng Y."/>
            <person name="Zhang C."/>
            <person name="Bonizzoni M."/>
            <person name="Dermauw W."/>
            <person name="Vontas J."/>
            <person name="Armbruster P."/>
            <person name="Huang X."/>
            <person name="Yang Y."/>
            <person name="Zhang H."/>
            <person name="He W."/>
            <person name="Peng H."/>
            <person name="Liu Y."/>
            <person name="Wu K."/>
            <person name="Chen J."/>
            <person name="Lirakis M."/>
            <person name="Topalis P."/>
            <person name="Van Leeuwen T."/>
            <person name="Hall A.B."/>
            <person name="Jiang X."/>
            <person name="Thorpe C."/>
            <person name="Mueller R.L."/>
            <person name="Sun C."/>
            <person name="Waterhouse R.M."/>
            <person name="Yan G."/>
            <person name="Tu Z.J."/>
            <person name="Fang X."/>
            <person name="James A.A."/>
        </authorList>
    </citation>
    <scope>NUCLEOTIDE SEQUENCE [LARGE SCALE GENOMIC DNA]</scope>
    <source>
        <strain evidence="6">Foshan</strain>
    </source>
</reference>
<sequence length="346" mass="39998">MKRILMLLALAETFSGIQSWSVQKDSESNYTNVLNFHAIKDTVALRSVSNIENVHFINANIDTVTQSFSNQLEKCVWLNFTNGTVKAVLINSKLLMIDLNNTATEKIIIEQGQEYKLVTLLIRKSKLTRIPPNVNQLKQLKRIDIIESWIEYVSLNDFNGLDNLYEIDLSDNRIKQVQTSDFVSLLTLFRLGFHNNRLYQLDTCRWDMPSLAELRLNNNNLVHFSVGHFPSLKLLALASNPMNCAWMTSLVELLQRRAKYFWFGYKFTQDEWSCNGASLGDFDVHCPSTPEKIQKLDPDSRSRLEKIESAIHKLDSKLNDQYNMANDMIETMYRTAIARAFWGKRN</sequence>
<evidence type="ECO:0000256" key="3">
    <source>
        <dbReference type="ARBA" id="ARBA00022737"/>
    </source>
</evidence>
<evidence type="ECO:0000313" key="6">
    <source>
        <dbReference type="Proteomes" id="UP000069940"/>
    </source>
</evidence>
<proteinExistence type="predicted"/>
<dbReference type="PANTHER" id="PTHR24369">
    <property type="entry name" value="ANTIGEN BSP, PUTATIVE-RELATED"/>
    <property type="match status" value="1"/>
</dbReference>
<dbReference type="InterPro" id="IPR001611">
    <property type="entry name" value="Leu-rich_rpt"/>
</dbReference>
<dbReference type="EnsemblMetazoa" id="AALFPA23_005617.R7195">
    <property type="protein sequence ID" value="AALFPA23_005617.P7195"/>
    <property type="gene ID" value="AALFPA23_005617"/>
</dbReference>
<dbReference type="Pfam" id="PF13855">
    <property type="entry name" value="LRR_8"/>
    <property type="match status" value="1"/>
</dbReference>
<name>A0ABM1Y4G5_AEDAL</name>
<organism evidence="5 6">
    <name type="scientific">Aedes albopictus</name>
    <name type="common">Asian tiger mosquito</name>
    <name type="synonym">Stegomyia albopicta</name>
    <dbReference type="NCBI Taxonomy" id="7160"/>
    <lineage>
        <taxon>Eukaryota</taxon>
        <taxon>Metazoa</taxon>
        <taxon>Ecdysozoa</taxon>
        <taxon>Arthropoda</taxon>
        <taxon>Hexapoda</taxon>
        <taxon>Insecta</taxon>
        <taxon>Pterygota</taxon>
        <taxon>Neoptera</taxon>
        <taxon>Endopterygota</taxon>
        <taxon>Diptera</taxon>
        <taxon>Nematocera</taxon>
        <taxon>Culicoidea</taxon>
        <taxon>Culicidae</taxon>
        <taxon>Culicinae</taxon>
        <taxon>Aedini</taxon>
        <taxon>Aedes</taxon>
        <taxon>Stegomyia</taxon>
    </lineage>
</organism>
<feature type="signal peptide" evidence="4">
    <location>
        <begin position="1"/>
        <end position="19"/>
    </location>
</feature>
<keyword evidence="6" id="KW-1185">Reference proteome</keyword>
<dbReference type="Proteomes" id="UP000069940">
    <property type="component" value="Unassembled WGS sequence"/>
</dbReference>
<dbReference type="SUPFAM" id="SSF52058">
    <property type="entry name" value="L domain-like"/>
    <property type="match status" value="1"/>
</dbReference>
<dbReference type="RefSeq" id="XP_062715893.1">
    <property type="nucleotide sequence ID" value="XM_062859909.1"/>
</dbReference>